<dbReference type="GO" id="GO:0009103">
    <property type="term" value="P:lipopolysaccharide biosynthetic process"/>
    <property type="evidence" value="ECO:0007669"/>
    <property type="project" value="TreeGrafter"/>
</dbReference>
<organism evidence="3 4">
    <name type="scientific">Marinomonas primoryensis</name>
    <dbReference type="NCBI Taxonomy" id="178399"/>
    <lineage>
        <taxon>Bacteria</taxon>
        <taxon>Pseudomonadati</taxon>
        <taxon>Pseudomonadota</taxon>
        <taxon>Gammaproteobacteria</taxon>
        <taxon>Oceanospirillales</taxon>
        <taxon>Oceanospirillaceae</taxon>
        <taxon>Marinomonas</taxon>
    </lineage>
</organism>
<feature type="domain" description="Glycosyl transferase family 1" evidence="2">
    <location>
        <begin position="185"/>
        <end position="339"/>
    </location>
</feature>
<reference evidence="3 4" key="1">
    <citation type="submission" date="2020-06" db="EMBL/GenBank/DDBJ databases">
        <authorList>
            <person name="Voronona O.L."/>
            <person name="Aksenova E.I."/>
            <person name="Kunda M.S."/>
            <person name="Semenov A.N."/>
            <person name="Ryzhova N."/>
        </authorList>
    </citation>
    <scope>NUCLEOTIDE SEQUENCE [LARGE SCALE GENOMIC DNA]</scope>
    <source>
        <strain evidence="3 4">MPKMM3633</strain>
    </source>
</reference>
<accession>A0A859CZ63</accession>
<dbReference type="InterPro" id="IPR001296">
    <property type="entry name" value="Glyco_trans_1"/>
</dbReference>
<dbReference type="RefSeq" id="WP_176336283.1">
    <property type="nucleotide sequence ID" value="NZ_BAAAEF010000032.1"/>
</dbReference>
<keyword evidence="1" id="KW-0808">Transferase</keyword>
<sequence>MENKKRSIIYHYSLPFNFDSPSGSGIRPVAMYNTFINLGYDVELVSGYTHEREKKIKKIKSDIKKGKKFEFCYSESTTMPLALTDLDHLPRRPLMDFRFFYFLKKNGVSTGVFYRDIYWRFDNTSKRSLLHFFKKKAAKFFYLVELLCYRLSVKVIFLPSLKMSKYVPFIPEVMIHELNPGTTAIKTKVKKLDSKIEFLYVGGTTDFYNIDLLIEVVGKYFVNSINLTICTRPSDAIYLANRYNEFNTNLTIVSKKGEQLKSLYEASDCACLYMLPTEYRNFSVPIKLFEYMSYGKPIIASSNTWVGDFVQNNKLGWTVNYSESELIKIIKKIVLNKEIIKNLSISILDIAKEHTWEKRCKQVSIILSDM</sequence>
<evidence type="ECO:0000256" key="1">
    <source>
        <dbReference type="ARBA" id="ARBA00022679"/>
    </source>
</evidence>
<dbReference type="AlphaFoldDB" id="A0A859CZ63"/>
<proteinExistence type="predicted"/>
<name>A0A859CZ63_9GAMM</name>
<dbReference type="Pfam" id="PF00534">
    <property type="entry name" value="Glycos_transf_1"/>
    <property type="match status" value="1"/>
</dbReference>
<protein>
    <recommendedName>
        <fullName evidence="2">Glycosyl transferase family 1 domain-containing protein</fullName>
    </recommendedName>
</protein>
<dbReference type="Proteomes" id="UP000509371">
    <property type="component" value="Chromosome"/>
</dbReference>
<dbReference type="PANTHER" id="PTHR46401:SF2">
    <property type="entry name" value="GLYCOSYLTRANSFERASE WBBK-RELATED"/>
    <property type="match status" value="1"/>
</dbReference>
<dbReference type="KEGG" id="mpri:MP3633_3236"/>
<evidence type="ECO:0000313" key="3">
    <source>
        <dbReference type="EMBL" id="QKK81963.1"/>
    </source>
</evidence>
<evidence type="ECO:0000313" key="4">
    <source>
        <dbReference type="Proteomes" id="UP000509371"/>
    </source>
</evidence>
<gene>
    <name evidence="3" type="ORF">MP3633_3236</name>
</gene>
<dbReference type="GO" id="GO:0016757">
    <property type="term" value="F:glycosyltransferase activity"/>
    <property type="evidence" value="ECO:0007669"/>
    <property type="project" value="InterPro"/>
</dbReference>
<dbReference type="EMBL" id="CP054301">
    <property type="protein sequence ID" value="QKK81963.1"/>
    <property type="molecule type" value="Genomic_DNA"/>
</dbReference>
<dbReference type="PANTHER" id="PTHR46401">
    <property type="entry name" value="GLYCOSYLTRANSFERASE WBBK-RELATED"/>
    <property type="match status" value="1"/>
</dbReference>
<evidence type="ECO:0000259" key="2">
    <source>
        <dbReference type="Pfam" id="PF00534"/>
    </source>
</evidence>
<dbReference type="SUPFAM" id="SSF53756">
    <property type="entry name" value="UDP-Glycosyltransferase/glycogen phosphorylase"/>
    <property type="match status" value="1"/>
</dbReference>
<dbReference type="Gene3D" id="3.40.50.2000">
    <property type="entry name" value="Glycogen Phosphorylase B"/>
    <property type="match status" value="1"/>
</dbReference>